<dbReference type="Proteomes" id="UP000199300">
    <property type="component" value="Unassembled WGS sequence"/>
</dbReference>
<evidence type="ECO:0000313" key="1">
    <source>
        <dbReference type="EMBL" id="SEO66172.1"/>
    </source>
</evidence>
<dbReference type="STRING" id="872970.SAMN04488134_110101"/>
<dbReference type="EMBL" id="FODJ01000010">
    <property type="protein sequence ID" value="SEO66172.1"/>
    <property type="molecule type" value="Genomic_DNA"/>
</dbReference>
<name>A0A1H8RIM4_9BACI</name>
<reference evidence="1 2" key="1">
    <citation type="submission" date="2016-10" db="EMBL/GenBank/DDBJ databases">
        <authorList>
            <person name="de Groot N.N."/>
        </authorList>
    </citation>
    <scope>NUCLEOTIDE SEQUENCE [LARGE SCALE GENOMIC DNA]</scope>
    <source>
        <strain evidence="1 2">CGMCC 1.10434</strain>
    </source>
</reference>
<keyword evidence="2" id="KW-1185">Reference proteome</keyword>
<dbReference type="AlphaFoldDB" id="A0A1H8RIM4"/>
<dbReference type="RefSeq" id="WP_177178304.1">
    <property type="nucleotide sequence ID" value="NZ_FODJ01000010.1"/>
</dbReference>
<dbReference type="InterPro" id="IPR048146">
    <property type="entry name" value="RAxF_45-like"/>
</dbReference>
<proteinExistence type="predicted"/>
<protein>
    <submittedName>
        <fullName evidence="1">Uncharacterized protein</fullName>
    </submittedName>
</protein>
<evidence type="ECO:0000313" key="2">
    <source>
        <dbReference type="Proteomes" id="UP000199300"/>
    </source>
</evidence>
<dbReference type="NCBIfam" id="NF041642">
    <property type="entry name" value="RAxF_45"/>
    <property type="match status" value="1"/>
</dbReference>
<organism evidence="1 2">
    <name type="scientific">Amphibacillus marinus</name>
    <dbReference type="NCBI Taxonomy" id="872970"/>
    <lineage>
        <taxon>Bacteria</taxon>
        <taxon>Bacillati</taxon>
        <taxon>Bacillota</taxon>
        <taxon>Bacilli</taxon>
        <taxon>Bacillales</taxon>
        <taxon>Bacillaceae</taxon>
        <taxon>Amphibacillus</taxon>
    </lineage>
</organism>
<accession>A0A1H8RIM4</accession>
<sequence>MLNIIVGLSVDLLDSLSIARSKFAIVVSNGIRMPFFNNHIASQQLGHR</sequence>
<gene>
    <name evidence="1" type="ORF">SAMN04488134_110101</name>
</gene>